<dbReference type="KEGG" id="mcos:GM418_04500"/>
<gene>
    <name evidence="1" type="ORF">GM418_04500</name>
</gene>
<proteinExistence type="predicted"/>
<accession>A0A6I6JTC7</accession>
<dbReference type="EMBL" id="CP046401">
    <property type="protein sequence ID" value="QGY42943.1"/>
    <property type="molecule type" value="Genomic_DNA"/>
</dbReference>
<protein>
    <submittedName>
        <fullName evidence="1">Uncharacterized protein</fullName>
    </submittedName>
</protein>
<evidence type="ECO:0000313" key="1">
    <source>
        <dbReference type="EMBL" id="QGY42943.1"/>
    </source>
</evidence>
<evidence type="ECO:0000313" key="2">
    <source>
        <dbReference type="Proteomes" id="UP000428260"/>
    </source>
</evidence>
<keyword evidence="2" id="KW-1185">Reference proteome</keyword>
<name>A0A6I6JTC7_9BACT</name>
<sequence>MCSEIWHIIGTFTYVIKKRGEVMETHEKFKTEINQKLSEANAKIVDLRRRSKEKGNTDVKKDLSVILRHLESVRNNIMLQYEKIDKTQKKQDEFPELKKNIYRSFDSFEEAFSQAGSLVKPSKFRTRERSVDFNNPFGNR</sequence>
<dbReference type="AlphaFoldDB" id="A0A6I6JTC7"/>
<reference evidence="1 2" key="1">
    <citation type="submission" date="2019-11" db="EMBL/GenBank/DDBJ databases">
        <authorList>
            <person name="Zheng R.K."/>
            <person name="Sun C.M."/>
        </authorList>
    </citation>
    <scope>NUCLEOTIDE SEQUENCE [LARGE SCALE GENOMIC DNA]</scope>
    <source>
        <strain evidence="1 2">WC007</strain>
    </source>
</reference>
<organism evidence="1 2">
    <name type="scientific">Maribellus comscasis</name>
    <dbReference type="NCBI Taxonomy" id="2681766"/>
    <lineage>
        <taxon>Bacteria</taxon>
        <taxon>Pseudomonadati</taxon>
        <taxon>Bacteroidota</taxon>
        <taxon>Bacteroidia</taxon>
        <taxon>Marinilabiliales</taxon>
        <taxon>Prolixibacteraceae</taxon>
        <taxon>Maribellus</taxon>
    </lineage>
</organism>
<dbReference type="Proteomes" id="UP000428260">
    <property type="component" value="Chromosome"/>
</dbReference>